<keyword evidence="6" id="KW-1185">Reference proteome</keyword>
<gene>
    <name evidence="5" type="ORF">BDD14_4112</name>
</gene>
<proteinExistence type="predicted"/>
<dbReference type="InterPro" id="IPR011711">
    <property type="entry name" value="GntR_C"/>
</dbReference>
<protein>
    <submittedName>
        <fullName evidence="5">GntR family transcriptional regulator</fullName>
    </submittedName>
</protein>
<dbReference type="SMART" id="SM00345">
    <property type="entry name" value="HTH_GNTR"/>
    <property type="match status" value="1"/>
</dbReference>
<dbReference type="GO" id="GO:0003700">
    <property type="term" value="F:DNA-binding transcription factor activity"/>
    <property type="evidence" value="ECO:0007669"/>
    <property type="project" value="InterPro"/>
</dbReference>
<dbReference type="CDD" id="cd07377">
    <property type="entry name" value="WHTH_GntR"/>
    <property type="match status" value="1"/>
</dbReference>
<dbReference type="SMART" id="SM00895">
    <property type="entry name" value="FCD"/>
    <property type="match status" value="1"/>
</dbReference>
<dbReference type="SUPFAM" id="SSF48008">
    <property type="entry name" value="GntR ligand-binding domain-like"/>
    <property type="match status" value="1"/>
</dbReference>
<dbReference type="InterPro" id="IPR036390">
    <property type="entry name" value="WH_DNA-bd_sf"/>
</dbReference>
<keyword evidence="3" id="KW-0804">Transcription</keyword>
<evidence type="ECO:0000256" key="1">
    <source>
        <dbReference type="ARBA" id="ARBA00023015"/>
    </source>
</evidence>
<dbReference type="InterPro" id="IPR000524">
    <property type="entry name" value="Tscrpt_reg_HTH_GntR"/>
</dbReference>
<evidence type="ECO:0000256" key="3">
    <source>
        <dbReference type="ARBA" id="ARBA00023163"/>
    </source>
</evidence>
<evidence type="ECO:0000256" key="2">
    <source>
        <dbReference type="ARBA" id="ARBA00023125"/>
    </source>
</evidence>
<sequence length="261" mass="28979">MRLKRQRKDIMRLKVRPIRKSSISDDIVQQIISLISNGDLKAGQRLPSERDLCVKFAASRSSLREALRCLSIMGVLSARPGEGTSVAMDGSKFMETVLHWRMSTEQHDIEDLMEVRVALEGVTAASAARNAHGADLKKLQDLVARMEESVGDAKRFAALDLEFHLSLARASNNKLILDLVSVIRGQLERGVAKVLQLPQAMPLSVKEHKAILQAVMTNESEQARAAMQAHLNAAVLRHRAAVEATTRKDEQDSRDYSHVND</sequence>
<dbReference type="Pfam" id="PF00392">
    <property type="entry name" value="GntR"/>
    <property type="match status" value="1"/>
</dbReference>
<dbReference type="PANTHER" id="PTHR43537:SF5">
    <property type="entry name" value="UXU OPERON TRANSCRIPTIONAL REGULATOR"/>
    <property type="match status" value="1"/>
</dbReference>
<organism evidence="5 6">
    <name type="scientific">Edaphobacter modestus</name>
    <dbReference type="NCBI Taxonomy" id="388466"/>
    <lineage>
        <taxon>Bacteria</taxon>
        <taxon>Pseudomonadati</taxon>
        <taxon>Acidobacteriota</taxon>
        <taxon>Terriglobia</taxon>
        <taxon>Terriglobales</taxon>
        <taxon>Acidobacteriaceae</taxon>
        <taxon>Edaphobacter</taxon>
    </lineage>
</organism>
<dbReference type="PROSITE" id="PS50949">
    <property type="entry name" value="HTH_GNTR"/>
    <property type="match status" value="1"/>
</dbReference>
<evidence type="ECO:0000313" key="5">
    <source>
        <dbReference type="EMBL" id="RZU42522.1"/>
    </source>
</evidence>
<dbReference type="EMBL" id="SHKW01000001">
    <property type="protein sequence ID" value="RZU42522.1"/>
    <property type="molecule type" value="Genomic_DNA"/>
</dbReference>
<dbReference type="PRINTS" id="PR00035">
    <property type="entry name" value="HTHGNTR"/>
</dbReference>
<dbReference type="Proteomes" id="UP000292958">
    <property type="component" value="Unassembled WGS sequence"/>
</dbReference>
<keyword evidence="2" id="KW-0238">DNA-binding</keyword>
<dbReference type="InterPro" id="IPR008920">
    <property type="entry name" value="TF_FadR/GntR_C"/>
</dbReference>
<dbReference type="AlphaFoldDB" id="A0A4Q7YX50"/>
<dbReference type="OrthoDB" id="9799482at2"/>
<accession>A0A4Q7YX50</accession>
<dbReference type="SUPFAM" id="SSF46785">
    <property type="entry name" value="Winged helix' DNA-binding domain"/>
    <property type="match status" value="1"/>
</dbReference>
<dbReference type="PANTHER" id="PTHR43537">
    <property type="entry name" value="TRANSCRIPTIONAL REGULATOR, GNTR FAMILY"/>
    <property type="match status" value="1"/>
</dbReference>
<feature type="domain" description="HTH gntR-type" evidence="4">
    <location>
        <begin position="21"/>
        <end position="89"/>
    </location>
</feature>
<dbReference type="GO" id="GO:0003677">
    <property type="term" value="F:DNA binding"/>
    <property type="evidence" value="ECO:0007669"/>
    <property type="project" value="UniProtKB-KW"/>
</dbReference>
<dbReference type="Gene3D" id="1.20.120.530">
    <property type="entry name" value="GntR ligand-binding domain-like"/>
    <property type="match status" value="1"/>
</dbReference>
<dbReference type="Gene3D" id="1.10.10.10">
    <property type="entry name" value="Winged helix-like DNA-binding domain superfamily/Winged helix DNA-binding domain"/>
    <property type="match status" value="1"/>
</dbReference>
<dbReference type="InterPro" id="IPR036388">
    <property type="entry name" value="WH-like_DNA-bd_sf"/>
</dbReference>
<evidence type="ECO:0000259" key="4">
    <source>
        <dbReference type="PROSITE" id="PS50949"/>
    </source>
</evidence>
<dbReference type="Pfam" id="PF07729">
    <property type="entry name" value="FCD"/>
    <property type="match status" value="1"/>
</dbReference>
<reference evidence="5 6" key="1">
    <citation type="submission" date="2019-02" db="EMBL/GenBank/DDBJ databases">
        <title>Genomic Encyclopedia of Archaeal and Bacterial Type Strains, Phase II (KMG-II): from individual species to whole genera.</title>
        <authorList>
            <person name="Goeker M."/>
        </authorList>
    </citation>
    <scope>NUCLEOTIDE SEQUENCE [LARGE SCALE GENOMIC DNA]</scope>
    <source>
        <strain evidence="5 6">DSM 18101</strain>
    </source>
</reference>
<name>A0A4Q7YX50_9BACT</name>
<comment type="caution">
    <text evidence="5">The sequence shown here is derived from an EMBL/GenBank/DDBJ whole genome shotgun (WGS) entry which is preliminary data.</text>
</comment>
<keyword evidence="1" id="KW-0805">Transcription regulation</keyword>
<evidence type="ECO:0000313" key="6">
    <source>
        <dbReference type="Proteomes" id="UP000292958"/>
    </source>
</evidence>